<dbReference type="Pfam" id="PF00621">
    <property type="entry name" value="RhoGEF"/>
    <property type="match status" value="1"/>
</dbReference>
<feature type="region of interest" description="Disordered" evidence="2">
    <location>
        <begin position="822"/>
        <end position="848"/>
    </location>
</feature>
<feature type="compositionally biased region" description="Low complexity" evidence="2">
    <location>
        <begin position="1070"/>
        <end position="1080"/>
    </location>
</feature>
<feature type="compositionally biased region" description="Low complexity" evidence="2">
    <location>
        <begin position="1248"/>
        <end position="1269"/>
    </location>
</feature>
<dbReference type="EMBL" id="DS268113">
    <property type="protein sequence ID" value="KMM71821.1"/>
    <property type="molecule type" value="Genomic_DNA"/>
</dbReference>
<dbReference type="PROSITE" id="PS50010">
    <property type="entry name" value="DH_2"/>
    <property type="match status" value="1"/>
</dbReference>
<evidence type="ECO:0000313" key="4">
    <source>
        <dbReference type="EMBL" id="KMM71821.1"/>
    </source>
</evidence>
<dbReference type="GO" id="GO:0005737">
    <property type="term" value="C:cytoplasm"/>
    <property type="evidence" value="ECO:0007669"/>
    <property type="project" value="TreeGrafter"/>
</dbReference>
<dbReference type="VEuPathDB" id="FungiDB:CPAG_08122"/>
<dbReference type="GO" id="GO:0005085">
    <property type="term" value="F:guanyl-nucleotide exchange factor activity"/>
    <property type="evidence" value="ECO:0007669"/>
    <property type="project" value="InterPro"/>
</dbReference>
<dbReference type="GO" id="GO:0032955">
    <property type="term" value="P:regulation of division septum assembly"/>
    <property type="evidence" value="ECO:0007669"/>
    <property type="project" value="TreeGrafter"/>
</dbReference>
<dbReference type="InterPro" id="IPR057454">
    <property type="entry name" value="Bud3_C"/>
</dbReference>
<evidence type="ECO:0000259" key="3">
    <source>
        <dbReference type="PROSITE" id="PS50010"/>
    </source>
</evidence>
<evidence type="ECO:0000256" key="2">
    <source>
        <dbReference type="SAM" id="MobiDB-lite"/>
    </source>
</evidence>
<gene>
    <name evidence="4" type="ORF">CPAG_08122</name>
</gene>
<feature type="compositionally biased region" description="Low complexity" evidence="2">
    <location>
        <begin position="1409"/>
        <end position="1428"/>
    </location>
</feature>
<evidence type="ECO:0000313" key="5">
    <source>
        <dbReference type="Proteomes" id="UP000054567"/>
    </source>
</evidence>
<dbReference type="InterPro" id="IPR000219">
    <property type="entry name" value="DH_dom"/>
</dbReference>
<feature type="region of interest" description="Disordered" evidence="2">
    <location>
        <begin position="1184"/>
        <end position="1349"/>
    </location>
</feature>
<dbReference type="Gene3D" id="1.20.900.10">
    <property type="entry name" value="Dbl homology (DH) domain"/>
    <property type="match status" value="1"/>
</dbReference>
<dbReference type="Pfam" id="PF25351">
    <property type="entry name" value="PH_BUD3_C"/>
    <property type="match status" value="1"/>
</dbReference>
<dbReference type="OrthoDB" id="4066896at2759"/>
<dbReference type="PANTHER" id="PTHR22834">
    <property type="entry name" value="NUCLEAR FUSION PROTEIN FUS2"/>
    <property type="match status" value="1"/>
</dbReference>
<dbReference type="Proteomes" id="UP000054567">
    <property type="component" value="Unassembled WGS sequence"/>
</dbReference>
<protein>
    <recommendedName>
        <fullName evidence="3">DH domain-containing protein</fullName>
    </recommendedName>
</protein>
<dbReference type="GO" id="GO:0031991">
    <property type="term" value="P:regulation of actomyosin contractile ring contraction"/>
    <property type="evidence" value="ECO:0007669"/>
    <property type="project" value="TreeGrafter"/>
</dbReference>
<keyword evidence="1" id="KW-0175">Coiled coil</keyword>
<organism evidence="4 5">
    <name type="scientific">Coccidioides posadasii RMSCC 3488</name>
    <dbReference type="NCBI Taxonomy" id="454284"/>
    <lineage>
        <taxon>Eukaryota</taxon>
        <taxon>Fungi</taxon>
        <taxon>Dikarya</taxon>
        <taxon>Ascomycota</taxon>
        <taxon>Pezizomycotina</taxon>
        <taxon>Eurotiomycetes</taxon>
        <taxon>Eurotiomycetidae</taxon>
        <taxon>Onygenales</taxon>
        <taxon>Onygenaceae</taxon>
        <taxon>Coccidioides</taxon>
    </lineage>
</organism>
<feature type="coiled-coil region" evidence="1">
    <location>
        <begin position="1471"/>
        <end position="1543"/>
    </location>
</feature>
<reference evidence="4 5" key="1">
    <citation type="submission" date="2007-06" db="EMBL/GenBank/DDBJ databases">
        <title>The Genome Sequence of Coccidioides posadasii RMSCC_3488.</title>
        <authorList>
            <consortium name="Coccidioides Genome Resources Consortium"/>
            <consortium name="The Broad Institute Genome Sequencing Platform"/>
            <person name="Henn M.R."/>
            <person name="Sykes S."/>
            <person name="Young S."/>
            <person name="Jaffe D."/>
            <person name="Berlin A."/>
            <person name="Alvarez P."/>
            <person name="Butler J."/>
            <person name="Gnerre S."/>
            <person name="Grabherr M."/>
            <person name="Mauceli E."/>
            <person name="Brockman W."/>
            <person name="Kodira C."/>
            <person name="Alvarado L."/>
            <person name="Zeng Q."/>
            <person name="Crawford M."/>
            <person name="Antoine C."/>
            <person name="Devon K."/>
            <person name="Galgiani J."/>
            <person name="Orsborn K."/>
            <person name="Lewis M.L."/>
            <person name="Nusbaum C."/>
            <person name="Galagan J."/>
            <person name="Birren B."/>
        </authorList>
    </citation>
    <scope>NUCLEOTIDE SEQUENCE [LARGE SCALE GENOMIC DNA]</scope>
    <source>
        <strain evidence="4 5">RMSCC 3488</strain>
    </source>
</reference>
<proteinExistence type="predicted"/>
<dbReference type="InterPro" id="IPR035899">
    <property type="entry name" value="DBL_dom_sf"/>
</dbReference>
<dbReference type="SMART" id="SM00325">
    <property type="entry name" value="RhoGEF"/>
    <property type="match status" value="1"/>
</dbReference>
<dbReference type="SUPFAM" id="SSF48065">
    <property type="entry name" value="DBL homology domain (DH-domain)"/>
    <property type="match status" value="1"/>
</dbReference>
<name>A0A0J6FF69_COCPO</name>
<accession>A0A0J6FF69</accession>
<evidence type="ECO:0000256" key="1">
    <source>
        <dbReference type="SAM" id="Coils"/>
    </source>
</evidence>
<feature type="region of interest" description="Disordered" evidence="2">
    <location>
        <begin position="1395"/>
        <end position="1428"/>
    </location>
</feature>
<sequence length="1548" mass="170102">MASLSSSLAGLPLEQLALFHAVDPYLSSVFIFHGPATTANSTLSSSRIQAHIIAPGGVHSYPRITISPAAPLYAAVNHLPRDKQGDEVYRGLAVCLFKYFCELPEVVKDALTALTLSGKQCTLLPNLFNEVHAADLANKMAKVENAAQVIPDLKDAFADRIVPCIDIDFVLPPGTVDMATRTSRDAGSDAEQCQKFSDRFGAYAPLIEALGDPIFLPTSKLKRAPSQPTNMSKSRLFSASQKETLRLSMCEVVDTEERYVGKMYDLVHNIAHEFRQKARDRSVSSTSPDEKDLMKLFPTCLNDILEVNLRFLNDIRQILEDTEKDTLGDITKDTVLDSAALARDSNGNRKDPMGIIAFARCLQEWFPRFSQPYGEYMNAHTGFTKVLNTFLHDHNSSFSKRVYESGEQRMRSLLMEPVQRLPRYSLLIDAMTGALPVVHPAVKPLLNARDIITEICSLDSSRGNGQTSKRLQALVTGWPTSVSPSGRLITAVDFFTLVPPYRPGLQGSRGETGIMLVYTDFLILMSKTPESKLTARGLYAELDKPQPGYGTDPAASTPELKFLQASRIGSVRCTQSKCGNIMYLAPAENILRNERSPSKLMLHALELMSSYEGKAHRLIEEITKARIEGRFPEQYRECGKWSLHYPDGAYENLGTLISVFEENSDETLPSSTSSTVRLNFDGPKTNLVKDAANTDLEVSVVMSMAAGGKYKMEFDSVVGISFTDLFAPQDFISILSKRLHTLLRPLCQPQNPFLTDAVLSANFSILRIIADHILASAKVTKGLRPRSPSKLLSSFWGGGQAKELHLPQKGLLPPAQITPSPPTFSVADFDSPQKELPSTPSPQKGAKAIDGGIANGGINIADETATQLEQLEKTFTAYTIAIRSRSGNIVGRVLRARDRADQAAVNELYNVLLDDAGKIQAAAEAPVDVLIVAFETFMAKAWKEKIGPVIPAQSLVLIQNQFDSMFPGDFEDFFHRFLAEMSPQTRRALTGLVKLLAELLDASGNDGDRGALTEVFSEILTEEGDPREYISLLDRLVEDFERLFDENAPFIAPMEGTLLNDPTNRRDRSQSVNNGSINSNSSSFRKRFGFGLHRERSKTESESKVSSIIRTLSKSKGSGSGSAADAEAPASTLPKVGLIRAKSTDVDTRLHTLLRPGSRDRPFMPTFFSSDHDLYRPGSAHSNAATLSSIGEDRVEKPVSPRKKRRSSLSDLRPLSAGDITPLFQSPKATRRVESPVTPASHNSESDPSTTPTGSSGHRNGTSLRSPIRLPSPPRVTSPVRTLPRSRKENTPPSPRTALGDKPVNRKTNISTSPKKRTDIRPQNYHSNVTGLKERSWPPNGTEASRIPLSTTSTPKVQKLKMQNPQKLRERVQNEKRTVASAESTLQAELASIGQEISNSRASPIKGRPTSSSGTFKSISSPTSSSPSTALIARVRGLSDKVAAVTSDLNSRTASLEKDIENSLIVSERRAKKLDELYREASAENEALYQRFNDELSRIAKDVRHGAGEMALREQLKESLDELARVKKENFRLKREIGGLKAQQVVTD</sequence>
<dbReference type="InterPro" id="IPR051492">
    <property type="entry name" value="Dynamin-Rho_GEF"/>
</dbReference>
<feature type="compositionally biased region" description="Polar residues" evidence="2">
    <location>
        <begin position="1238"/>
        <end position="1247"/>
    </location>
</feature>
<feature type="region of interest" description="Disordered" evidence="2">
    <location>
        <begin position="1054"/>
        <end position="1080"/>
    </location>
</feature>
<reference evidence="5" key="3">
    <citation type="journal article" date="2010" name="Genome Res.">
        <title>Population genomic sequencing of Coccidioides fungi reveals recent hybridization and transposon control.</title>
        <authorList>
            <person name="Neafsey D.E."/>
            <person name="Barker B.M."/>
            <person name="Sharpton T.J."/>
            <person name="Stajich J.E."/>
            <person name="Park D.J."/>
            <person name="Whiston E."/>
            <person name="Hung C.-Y."/>
            <person name="McMahan C."/>
            <person name="White J."/>
            <person name="Sykes S."/>
            <person name="Heiman D."/>
            <person name="Young S."/>
            <person name="Zeng Q."/>
            <person name="Abouelleil A."/>
            <person name="Aftuck L."/>
            <person name="Bessette D."/>
            <person name="Brown A."/>
            <person name="FitzGerald M."/>
            <person name="Lui A."/>
            <person name="Macdonald J.P."/>
            <person name="Priest M."/>
            <person name="Orbach M.J."/>
            <person name="Galgiani J.N."/>
            <person name="Kirkland T.N."/>
            <person name="Cole G.T."/>
            <person name="Birren B.W."/>
            <person name="Henn M.R."/>
            <person name="Taylor J.W."/>
            <person name="Rounsley S.D."/>
        </authorList>
    </citation>
    <scope>NUCLEOTIDE SEQUENCE [LARGE SCALE GENOMIC DNA]</scope>
    <source>
        <strain evidence="5">RMSCC 3488</strain>
    </source>
</reference>
<feature type="domain" description="DH" evidence="3">
    <location>
        <begin position="244"/>
        <end position="462"/>
    </location>
</feature>
<dbReference type="PANTHER" id="PTHR22834:SF21">
    <property type="entry name" value="GUANYL NUCLEOTIDE EXCHANGE FACTOR, PUTATIVE (AFU_ORTHOLOGUE AFUA_5G11890)-RELATED"/>
    <property type="match status" value="1"/>
</dbReference>
<reference evidence="5" key="2">
    <citation type="journal article" date="2009" name="Genome Res.">
        <title>Comparative genomic analyses of the human fungal pathogens Coccidioides and their relatives.</title>
        <authorList>
            <person name="Sharpton T.J."/>
            <person name="Stajich J.E."/>
            <person name="Rounsley S.D."/>
            <person name="Gardner M.J."/>
            <person name="Wortman J.R."/>
            <person name="Jordar V.S."/>
            <person name="Maiti R."/>
            <person name="Kodira C.D."/>
            <person name="Neafsey D.E."/>
            <person name="Zeng Q."/>
            <person name="Hung C.-Y."/>
            <person name="McMahan C."/>
            <person name="Muszewska A."/>
            <person name="Grynberg M."/>
            <person name="Mandel M.A."/>
            <person name="Kellner E.M."/>
            <person name="Barker B.M."/>
            <person name="Galgiani J.N."/>
            <person name="Orbach M.J."/>
            <person name="Kirkland T.N."/>
            <person name="Cole G.T."/>
            <person name="Henn M.R."/>
            <person name="Birren B.W."/>
            <person name="Taylor J.W."/>
        </authorList>
    </citation>
    <scope>NUCLEOTIDE SEQUENCE [LARGE SCALE GENOMIC DNA]</scope>
    <source>
        <strain evidence="5">RMSCC 3488</strain>
    </source>
</reference>